<feature type="chain" id="PRO_5006413316" evidence="6">
    <location>
        <begin position="31"/>
        <end position="537"/>
    </location>
</feature>
<evidence type="ECO:0000313" key="9">
    <source>
        <dbReference type="Proteomes" id="UP000051236"/>
    </source>
</evidence>
<evidence type="ECO:0000313" key="8">
    <source>
        <dbReference type="EMBL" id="KRM30817.1"/>
    </source>
</evidence>
<dbReference type="CDD" id="cd08504">
    <property type="entry name" value="PBP2_OppA"/>
    <property type="match status" value="1"/>
</dbReference>
<dbReference type="eggNOG" id="COG4166">
    <property type="taxonomic scope" value="Bacteria"/>
</dbReference>
<dbReference type="Proteomes" id="UP000051236">
    <property type="component" value="Unassembled WGS sequence"/>
</dbReference>
<dbReference type="FunFam" id="3.90.76.10:FF:000001">
    <property type="entry name" value="Oligopeptide ABC transporter substrate-binding protein"/>
    <property type="match status" value="1"/>
</dbReference>
<organism evidence="8 9">
    <name type="scientific">Agrilactobacillus composti DSM 18527 = JCM 14202</name>
    <dbReference type="NCBI Taxonomy" id="1423734"/>
    <lineage>
        <taxon>Bacteria</taxon>
        <taxon>Bacillati</taxon>
        <taxon>Bacillota</taxon>
        <taxon>Bacilli</taxon>
        <taxon>Lactobacillales</taxon>
        <taxon>Lactobacillaceae</taxon>
        <taxon>Agrilactobacillus</taxon>
    </lineage>
</organism>
<dbReference type="InterPro" id="IPR030678">
    <property type="entry name" value="Peptide/Ni-bd"/>
</dbReference>
<evidence type="ECO:0000259" key="7">
    <source>
        <dbReference type="Pfam" id="PF00496"/>
    </source>
</evidence>
<evidence type="ECO:0000256" key="5">
    <source>
        <dbReference type="ARBA" id="ARBA00022856"/>
    </source>
</evidence>
<dbReference type="AlphaFoldDB" id="A0A0R1XLN7"/>
<accession>A0A0R1XLN7</accession>
<dbReference type="GO" id="GO:1904680">
    <property type="term" value="F:peptide transmembrane transporter activity"/>
    <property type="evidence" value="ECO:0007669"/>
    <property type="project" value="TreeGrafter"/>
</dbReference>
<dbReference type="GO" id="GO:0043190">
    <property type="term" value="C:ATP-binding cassette (ABC) transporter complex"/>
    <property type="evidence" value="ECO:0007669"/>
    <property type="project" value="InterPro"/>
</dbReference>
<keyword evidence="3" id="KW-0813">Transport</keyword>
<sequence>MTKLTKKYWLGLCLLLGLLVILLPSQTATAADKQTLNVQLSHDLISLDSAQATDQTSFDIMENAFEGLYRLDKDKIVPALANRAPVRHGQTYTITLRKNAKWDNGQSVSAQDFVVGFQRLADPKNDANMSFLLKNFKNYNAIQTGAKKVSTLGVKATGKHTLKITLATPISNLAELLTAPSFMPVNTKAVVQFGANYGKSSATTVYNGPFTVNNWDGKSNTFTLVKNPQYWAKKTIHLQQINFIGGKNTADAVTLFQNKQLDVANISGAVAKDWQHNKAYATHKNGTVWYLAVNQKRAALKNAAIRRALSMAINRKEMIQIALQNQVTPALGLTATGFEDPNTKADFTKDVSRQTKAIGTKFAAKTAQTYWQQGLSSEKINGLTLNLLTDDADADKAVAAYIQQALQHNLPGAKINLKVVPYKTRLQRSFTGNFDLVLTSWQAPYPDPWGSLAILVSDNNLNVGHWRNVRYDVLMDGLKTTATSKQRYQNLAQAQQILLQDQGIIPLYEAADSQLVNTKVKGLTAGVDDFRTVSIAK</sequence>
<evidence type="ECO:0000256" key="3">
    <source>
        <dbReference type="ARBA" id="ARBA00022448"/>
    </source>
</evidence>
<keyword evidence="4 6" id="KW-0732">Signal</keyword>
<dbReference type="InterPro" id="IPR000914">
    <property type="entry name" value="SBP_5_dom"/>
</dbReference>
<reference evidence="8 9" key="1">
    <citation type="journal article" date="2015" name="Genome Announc.">
        <title>Expanding the biotechnology potential of lactobacilli through comparative genomics of 213 strains and associated genera.</title>
        <authorList>
            <person name="Sun Z."/>
            <person name="Harris H.M."/>
            <person name="McCann A."/>
            <person name="Guo C."/>
            <person name="Argimon S."/>
            <person name="Zhang W."/>
            <person name="Yang X."/>
            <person name="Jeffery I.B."/>
            <person name="Cooney J.C."/>
            <person name="Kagawa T.F."/>
            <person name="Liu W."/>
            <person name="Song Y."/>
            <person name="Salvetti E."/>
            <person name="Wrobel A."/>
            <person name="Rasinkangas P."/>
            <person name="Parkhill J."/>
            <person name="Rea M.C."/>
            <person name="O'Sullivan O."/>
            <person name="Ritari J."/>
            <person name="Douillard F.P."/>
            <person name="Paul Ross R."/>
            <person name="Yang R."/>
            <person name="Briner A.E."/>
            <person name="Felis G.E."/>
            <person name="de Vos W.M."/>
            <person name="Barrangou R."/>
            <person name="Klaenhammer T.R."/>
            <person name="Caufield P.W."/>
            <person name="Cui Y."/>
            <person name="Zhang H."/>
            <person name="O'Toole P.W."/>
        </authorList>
    </citation>
    <scope>NUCLEOTIDE SEQUENCE [LARGE SCALE GENOMIC DNA]</scope>
    <source>
        <strain evidence="8 9">DSM 18527</strain>
    </source>
</reference>
<dbReference type="GO" id="GO:0042597">
    <property type="term" value="C:periplasmic space"/>
    <property type="evidence" value="ECO:0007669"/>
    <property type="project" value="UniProtKB-ARBA"/>
</dbReference>
<gene>
    <name evidence="8" type="ORF">FC83_GL001375</name>
</gene>
<comment type="similarity">
    <text evidence="2">Belongs to the bacterial solute-binding protein 5 family.</text>
</comment>
<dbReference type="SUPFAM" id="SSF53850">
    <property type="entry name" value="Periplasmic binding protein-like II"/>
    <property type="match status" value="1"/>
</dbReference>
<keyword evidence="5" id="KW-0571">Peptide transport</keyword>
<dbReference type="PANTHER" id="PTHR30290">
    <property type="entry name" value="PERIPLASMIC BINDING COMPONENT OF ABC TRANSPORTER"/>
    <property type="match status" value="1"/>
</dbReference>
<comment type="caution">
    <text evidence="8">The sequence shown here is derived from an EMBL/GenBank/DDBJ whole genome shotgun (WGS) entry which is preliminary data.</text>
</comment>
<dbReference type="PANTHER" id="PTHR30290:SF10">
    <property type="entry name" value="PERIPLASMIC OLIGOPEPTIDE-BINDING PROTEIN-RELATED"/>
    <property type="match status" value="1"/>
</dbReference>
<feature type="domain" description="Solute-binding protein family 5" evidence="7">
    <location>
        <begin position="75"/>
        <end position="460"/>
    </location>
</feature>
<dbReference type="Gene3D" id="3.90.76.10">
    <property type="entry name" value="Dipeptide-binding Protein, Domain 1"/>
    <property type="match status" value="1"/>
</dbReference>
<evidence type="ECO:0000256" key="2">
    <source>
        <dbReference type="ARBA" id="ARBA00005695"/>
    </source>
</evidence>
<dbReference type="InterPro" id="IPR039424">
    <property type="entry name" value="SBP_5"/>
</dbReference>
<evidence type="ECO:0000256" key="6">
    <source>
        <dbReference type="SAM" id="SignalP"/>
    </source>
</evidence>
<keyword evidence="9" id="KW-1185">Reference proteome</keyword>
<comment type="subcellular location">
    <subcellularLocation>
        <location evidence="1">Cell envelope</location>
    </subcellularLocation>
</comment>
<evidence type="ECO:0000256" key="4">
    <source>
        <dbReference type="ARBA" id="ARBA00022729"/>
    </source>
</evidence>
<dbReference type="Gene3D" id="3.40.190.10">
    <property type="entry name" value="Periplasmic binding protein-like II"/>
    <property type="match status" value="1"/>
</dbReference>
<dbReference type="STRING" id="1423734.FC83_GL001375"/>
<dbReference type="GO" id="GO:0015833">
    <property type="term" value="P:peptide transport"/>
    <property type="evidence" value="ECO:0007669"/>
    <property type="project" value="UniProtKB-KW"/>
</dbReference>
<dbReference type="GO" id="GO:0030313">
    <property type="term" value="C:cell envelope"/>
    <property type="evidence" value="ECO:0007669"/>
    <property type="project" value="UniProtKB-SubCell"/>
</dbReference>
<dbReference type="RefSeq" id="WP_057002934.1">
    <property type="nucleotide sequence ID" value="NZ_AZGA01000087.1"/>
</dbReference>
<dbReference type="PATRIC" id="fig|1423734.3.peg.1390"/>
<proteinExistence type="inferred from homology"/>
<dbReference type="Gene3D" id="3.10.105.10">
    <property type="entry name" value="Dipeptide-binding Protein, Domain 3"/>
    <property type="match status" value="1"/>
</dbReference>
<keyword evidence="5" id="KW-0653">Protein transport</keyword>
<name>A0A0R1XLN7_9LACO</name>
<dbReference type="EMBL" id="AZGA01000087">
    <property type="protein sequence ID" value="KRM30817.1"/>
    <property type="molecule type" value="Genomic_DNA"/>
</dbReference>
<feature type="signal peptide" evidence="6">
    <location>
        <begin position="1"/>
        <end position="30"/>
    </location>
</feature>
<evidence type="ECO:0000256" key="1">
    <source>
        <dbReference type="ARBA" id="ARBA00004196"/>
    </source>
</evidence>
<protein>
    <submittedName>
        <fullName evidence="8">Oligopeptide-binding protein</fullName>
    </submittedName>
</protein>
<dbReference type="PIRSF" id="PIRSF002741">
    <property type="entry name" value="MppA"/>
    <property type="match status" value="1"/>
</dbReference>
<dbReference type="Pfam" id="PF00496">
    <property type="entry name" value="SBP_bac_5"/>
    <property type="match status" value="1"/>
</dbReference>